<accession>A0ABV0QG72</accession>
<dbReference type="EMBL" id="JAHRIN010009759">
    <property type="protein sequence ID" value="MEQ2194816.1"/>
    <property type="molecule type" value="Genomic_DNA"/>
</dbReference>
<keyword evidence="2" id="KW-1185">Reference proteome</keyword>
<reference evidence="1 2" key="1">
    <citation type="submission" date="2021-06" db="EMBL/GenBank/DDBJ databases">
        <authorList>
            <person name="Palmer J.M."/>
        </authorList>
    </citation>
    <scope>NUCLEOTIDE SEQUENCE [LARGE SCALE GENOMIC DNA]</scope>
    <source>
        <strain evidence="1 2">XC_2019</strain>
        <tissue evidence="1">Muscle</tissue>
    </source>
</reference>
<sequence>MSTNLEVVYLSCAYHSHNPLPVSQMHRNTDTLPFFFIFKCLLYSKISSKHLQCLTTNESMQLLTAFTENEEIYSFLIYVTNWQQQTENKEVDGFRGHALISSWISPVDLTPHSHV</sequence>
<dbReference type="Proteomes" id="UP001434883">
    <property type="component" value="Unassembled WGS sequence"/>
</dbReference>
<comment type="caution">
    <text evidence="1">The sequence shown here is derived from an EMBL/GenBank/DDBJ whole genome shotgun (WGS) entry which is preliminary data.</text>
</comment>
<evidence type="ECO:0000313" key="1">
    <source>
        <dbReference type="EMBL" id="MEQ2194816.1"/>
    </source>
</evidence>
<organism evidence="1 2">
    <name type="scientific">Xenoophorus captivus</name>
    <dbReference type="NCBI Taxonomy" id="1517983"/>
    <lineage>
        <taxon>Eukaryota</taxon>
        <taxon>Metazoa</taxon>
        <taxon>Chordata</taxon>
        <taxon>Craniata</taxon>
        <taxon>Vertebrata</taxon>
        <taxon>Euteleostomi</taxon>
        <taxon>Actinopterygii</taxon>
        <taxon>Neopterygii</taxon>
        <taxon>Teleostei</taxon>
        <taxon>Neoteleostei</taxon>
        <taxon>Acanthomorphata</taxon>
        <taxon>Ovalentaria</taxon>
        <taxon>Atherinomorphae</taxon>
        <taxon>Cyprinodontiformes</taxon>
        <taxon>Goodeidae</taxon>
        <taxon>Xenoophorus</taxon>
    </lineage>
</organism>
<name>A0ABV0QG72_9TELE</name>
<gene>
    <name evidence="1" type="ORF">XENOCAPTIV_003465</name>
</gene>
<protein>
    <submittedName>
        <fullName evidence="1">Uncharacterized protein</fullName>
    </submittedName>
</protein>
<evidence type="ECO:0000313" key="2">
    <source>
        <dbReference type="Proteomes" id="UP001434883"/>
    </source>
</evidence>
<proteinExistence type="predicted"/>